<accession>A0A918WI87</accession>
<dbReference type="CDD" id="cd11304">
    <property type="entry name" value="Cadherin_repeat"/>
    <property type="match status" value="1"/>
</dbReference>
<evidence type="ECO:0000256" key="4">
    <source>
        <dbReference type="ARBA" id="ARBA00022837"/>
    </source>
</evidence>
<evidence type="ECO:0000313" key="7">
    <source>
        <dbReference type="Proteomes" id="UP000644507"/>
    </source>
</evidence>
<comment type="subcellular location">
    <subcellularLocation>
        <location evidence="1">Secreted</location>
    </subcellularLocation>
</comment>
<comment type="caution">
    <text evidence="6">The sequence shown here is derived from an EMBL/GenBank/DDBJ whole genome shotgun (WGS) entry which is preliminary data.</text>
</comment>
<dbReference type="InterPro" id="IPR053180">
    <property type="entry name" value="Ca-binding_acidic-repeat"/>
</dbReference>
<name>A0A918WI87_9BACT</name>
<keyword evidence="7" id="KW-1185">Reference proteome</keyword>
<evidence type="ECO:0000256" key="1">
    <source>
        <dbReference type="ARBA" id="ARBA00004613"/>
    </source>
</evidence>
<evidence type="ECO:0000313" key="6">
    <source>
        <dbReference type="EMBL" id="GHC48740.1"/>
    </source>
</evidence>
<dbReference type="Proteomes" id="UP000644507">
    <property type="component" value="Unassembled WGS sequence"/>
</dbReference>
<dbReference type="InterPro" id="IPR059100">
    <property type="entry name" value="TSP3_bac"/>
</dbReference>
<dbReference type="Pfam" id="PF18884">
    <property type="entry name" value="TSP3_bac"/>
    <property type="match status" value="2"/>
</dbReference>
<evidence type="ECO:0000256" key="3">
    <source>
        <dbReference type="ARBA" id="ARBA00022729"/>
    </source>
</evidence>
<reference evidence="6" key="1">
    <citation type="journal article" date="2014" name="Int. J. Syst. Evol. Microbiol.">
        <title>Complete genome sequence of Corynebacterium casei LMG S-19264T (=DSM 44701T), isolated from a smear-ripened cheese.</title>
        <authorList>
            <consortium name="US DOE Joint Genome Institute (JGI-PGF)"/>
            <person name="Walter F."/>
            <person name="Albersmeier A."/>
            <person name="Kalinowski J."/>
            <person name="Ruckert C."/>
        </authorList>
    </citation>
    <scope>NUCLEOTIDE SEQUENCE</scope>
    <source>
        <strain evidence="6">KCTC 12988</strain>
    </source>
</reference>
<keyword evidence="4" id="KW-0106">Calcium</keyword>
<reference evidence="6" key="2">
    <citation type="submission" date="2020-09" db="EMBL/GenBank/DDBJ databases">
        <authorList>
            <person name="Sun Q."/>
            <person name="Kim S."/>
        </authorList>
    </citation>
    <scope>NUCLEOTIDE SEQUENCE</scope>
    <source>
        <strain evidence="6">KCTC 12988</strain>
    </source>
</reference>
<feature type="compositionally biased region" description="Low complexity" evidence="5">
    <location>
        <begin position="490"/>
        <end position="501"/>
    </location>
</feature>
<feature type="region of interest" description="Disordered" evidence="5">
    <location>
        <begin position="430"/>
        <end position="501"/>
    </location>
</feature>
<evidence type="ECO:0000256" key="5">
    <source>
        <dbReference type="SAM" id="MobiDB-lite"/>
    </source>
</evidence>
<dbReference type="PANTHER" id="PTHR37467">
    <property type="entry name" value="EXPORTED CALCIUM-BINDING GLYCOPROTEIN-RELATED"/>
    <property type="match status" value="1"/>
</dbReference>
<proteinExistence type="predicted"/>
<dbReference type="PANTHER" id="PTHR37467:SF1">
    <property type="entry name" value="EXPORTED CALCIUM-BINDING GLYCOPROTEIN"/>
    <property type="match status" value="1"/>
</dbReference>
<dbReference type="AlphaFoldDB" id="A0A918WI87"/>
<sequence length="793" mass="84534">MTPKGDSIFFYSGFVFWRHPEAQGQQAKQLMKLTTLKPILLTAFLSSNFLQAEEVIIDDFSNDLSNWTSTVILDAGGTGSNAFAWEIVDEVLKLTTSVYDGIEQSAFTYDGLALAVGEEVQVELSNFEPPGGNDSLGLYVGGTAPTTGVREDYITVYAKNNGIFCRGFDGTVEYDNPRRITTDYDKLFIARIEENTYQAGFYNGEDREVVTTRSPVVPNSGNYVGIYSDVRALSTLGDLDNFCIAAAPNGYEFSISEATFATGEATGFLVGILTATVFEAFEDSTFSLVSGEGDTDNSLFQIGGTHSDELLTNADFTAAGEDPVDGQTYSIRVEATDVATGNLTTEMILTITVSKDDDLDGLNDEWELRWKGVLTSLSVGNDADGDGIFDDEEYAIFQGSFLDLPAYDINPGSSDTDNDGLTDEEELFEFVGDRNQTDPTNPDSDFDGLTDFNETGSGAVETLPLVGTSGNNLDSDGDGAKDGYELAQGSDPLLDSSVPPSVSASVSVTQITDDASSGISDSKVYTHAISGGYATTVNGVDFDVLNTTEAPANFEWTAPSGKNQIAAANLGSWLPSSGGVTGSEVIDLLSGFTYSNGIAPPGGAQTFTLSGLAPGSTYELRIYTRAWSPLDDSGRLIDLTFINGSEEVQPWNSLAFDRPSKVLGFGNDDEAYFISYSYTAEGSDLVVEAPMPLGANAGTGGFDTLHLYGLTNELVEAGPVGPEIVDIFFEGADLKIKFSPGGPGFILTSSDDLTSSADFTEEVNATYDNVDTFTVPASALDTDGNDFFRIESL</sequence>
<gene>
    <name evidence="6" type="ORF">GCM10007100_13340</name>
</gene>
<dbReference type="InterPro" id="IPR028974">
    <property type="entry name" value="TSP_type-3_rpt"/>
</dbReference>
<dbReference type="EMBL" id="BMXI01000004">
    <property type="protein sequence ID" value="GHC48740.1"/>
    <property type="molecule type" value="Genomic_DNA"/>
</dbReference>
<keyword evidence="2" id="KW-0964">Secreted</keyword>
<evidence type="ECO:0000256" key="2">
    <source>
        <dbReference type="ARBA" id="ARBA00022525"/>
    </source>
</evidence>
<dbReference type="Gene3D" id="4.10.1080.10">
    <property type="entry name" value="TSP type-3 repeat"/>
    <property type="match status" value="1"/>
</dbReference>
<protein>
    <submittedName>
        <fullName evidence="6">Uncharacterized protein</fullName>
    </submittedName>
</protein>
<organism evidence="6 7">
    <name type="scientific">Roseibacillus persicicus</name>
    <dbReference type="NCBI Taxonomy" id="454148"/>
    <lineage>
        <taxon>Bacteria</taxon>
        <taxon>Pseudomonadati</taxon>
        <taxon>Verrucomicrobiota</taxon>
        <taxon>Verrucomicrobiia</taxon>
        <taxon>Verrucomicrobiales</taxon>
        <taxon>Verrucomicrobiaceae</taxon>
        <taxon>Roseibacillus</taxon>
    </lineage>
</organism>
<dbReference type="GO" id="GO:0005509">
    <property type="term" value="F:calcium ion binding"/>
    <property type="evidence" value="ECO:0007669"/>
    <property type="project" value="InterPro"/>
</dbReference>
<keyword evidence="3" id="KW-0732">Signal</keyword>